<gene>
    <name evidence="2" type="ORF">IZO911_LOCUS30006</name>
    <name evidence="3" type="ORF">KXQ929_LOCUS33312</name>
</gene>
<dbReference type="AlphaFoldDB" id="A0A819TLQ7"/>
<dbReference type="InterPro" id="IPR011029">
    <property type="entry name" value="DEATH-like_dom_sf"/>
</dbReference>
<proteinExistence type="predicted"/>
<dbReference type="EMBL" id="CAJNOE010000460">
    <property type="protein sequence ID" value="CAF1226498.1"/>
    <property type="molecule type" value="Genomic_DNA"/>
</dbReference>
<evidence type="ECO:0000259" key="1">
    <source>
        <dbReference type="PROSITE" id="PS50168"/>
    </source>
</evidence>
<protein>
    <recommendedName>
        <fullName evidence="1">DED domain-containing protein</fullName>
    </recommendedName>
</protein>
<evidence type="ECO:0000313" key="2">
    <source>
        <dbReference type="EMBL" id="CAF1226498.1"/>
    </source>
</evidence>
<evidence type="ECO:0000313" key="4">
    <source>
        <dbReference type="Proteomes" id="UP000663868"/>
    </source>
</evidence>
<dbReference type="PROSITE" id="PS50168">
    <property type="entry name" value="DED"/>
    <property type="match status" value="1"/>
</dbReference>
<accession>A0A819TLQ7</accession>
<name>A0A819TLQ7_9BILA</name>
<evidence type="ECO:0000313" key="3">
    <source>
        <dbReference type="EMBL" id="CAF4080390.1"/>
    </source>
</evidence>
<dbReference type="EMBL" id="CAJOBB010004236">
    <property type="protein sequence ID" value="CAF4080390.1"/>
    <property type="molecule type" value="Genomic_DNA"/>
</dbReference>
<sequence>MDNYRFRAAILKLQDRLSNDDRKRLQFYLGNGVPRRIQDDPTLSLMDFLFYQDKVNDKDITFLINAFDEIQCIDAVKLLRGYWRHNQSDA</sequence>
<dbReference type="Proteomes" id="UP000663860">
    <property type="component" value="Unassembled WGS sequence"/>
</dbReference>
<reference evidence="3" key="1">
    <citation type="submission" date="2021-02" db="EMBL/GenBank/DDBJ databases">
        <authorList>
            <person name="Nowell W R."/>
        </authorList>
    </citation>
    <scope>NUCLEOTIDE SEQUENCE</scope>
</reference>
<organism evidence="3 4">
    <name type="scientific">Adineta steineri</name>
    <dbReference type="NCBI Taxonomy" id="433720"/>
    <lineage>
        <taxon>Eukaryota</taxon>
        <taxon>Metazoa</taxon>
        <taxon>Spiralia</taxon>
        <taxon>Gnathifera</taxon>
        <taxon>Rotifera</taxon>
        <taxon>Eurotatoria</taxon>
        <taxon>Bdelloidea</taxon>
        <taxon>Adinetida</taxon>
        <taxon>Adinetidae</taxon>
        <taxon>Adineta</taxon>
    </lineage>
</organism>
<dbReference type="GO" id="GO:0042981">
    <property type="term" value="P:regulation of apoptotic process"/>
    <property type="evidence" value="ECO:0007669"/>
    <property type="project" value="InterPro"/>
</dbReference>
<feature type="domain" description="DED" evidence="1">
    <location>
        <begin position="5"/>
        <end position="81"/>
    </location>
</feature>
<dbReference type="Proteomes" id="UP000663868">
    <property type="component" value="Unassembled WGS sequence"/>
</dbReference>
<comment type="caution">
    <text evidence="3">The sequence shown here is derived from an EMBL/GenBank/DDBJ whole genome shotgun (WGS) entry which is preliminary data.</text>
</comment>
<dbReference type="InterPro" id="IPR001875">
    <property type="entry name" value="DED_dom"/>
</dbReference>
<dbReference type="SUPFAM" id="SSF47986">
    <property type="entry name" value="DEATH domain"/>
    <property type="match status" value="1"/>
</dbReference>
<dbReference type="Gene3D" id="1.10.533.10">
    <property type="entry name" value="Death Domain, Fas"/>
    <property type="match status" value="1"/>
</dbReference>